<dbReference type="EMBL" id="CADCXU010024283">
    <property type="protein sequence ID" value="CAB0011824.1"/>
    <property type="molecule type" value="Genomic_DNA"/>
</dbReference>
<evidence type="ECO:0000313" key="2">
    <source>
        <dbReference type="EMBL" id="CAB0011824.1"/>
    </source>
</evidence>
<proteinExistence type="predicted"/>
<feature type="region of interest" description="Disordered" evidence="1">
    <location>
        <begin position="201"/>
        <end position="319"/>
    </location>
</feature>
<organism evidence="2 3">
    <name type="scientific">Nesidiocoris tenuis</name>
    <dbReference type="NCBI Taxonomy" id="355587"/>
    <lineage>
        <taxon>Eukaryota</taxon>
        <taxon>Metazoa</taxon>
        <taxon>Ecdysozoa</taxon>
        <taxon>Arthropoda</taxon>
        <taxon>Hexapoda</taxon>
        <taxon>Insecta</taxon>
        <taxon>Pterygota</taxon>
        <taxon>Neoptera</taxon>
        <taxon>Paraneoptera</taxon>
        <taxon>Hemiptera</taxon>
        <taxon>Heteroptera</taxon>
        <taxon>Panheteroptera</taxon>
        <taxon>Cimicomorpha</taxon>
        <taxon>Miridae</taxon>
        <taxon>Dicyphina</taxon>
        <taxon>Nesidiocoris</taxon>
    </lineage>
</organism>
<feature type="compositionally biased region" description="Basic residues" evidence="1">
    <location>
        <begin position="268"/>
        <end position="286"/>
    </location>
</feature>
<evidence type="ECO:0000256" key="1">
    <source>
        <dbReference type="SAM" id="MobiDB-lite"/>
    </source>
</evidence>
<name>A0A6H5H3N1_9HEMI</name>
<reference evidence="2 3" key="1">
    <citation type="submission" date="2020-02" db="EMBL/GenBank/DDBJ databases">
        <authorList>
            <person name="Ferguson B K."/>
        </authorList>
    </citation>
    <scope>NUCLEOTIDE SEQUENCE [LARGE SCALE GENOMIC DNA]</scope>
</reference>
<evidence type="ECO:0000313" key="3">
    <source>
        <dbReference type="Proteomes" id="UP000479000"/>
    </source>
</evidence>
<keyword evidence="3" id="KW-1185">Reference proteome</keyword>
<feature type="region of interest" description="Disordered" evidence="1">
    <location>
        <begin position="427"/>
        <end position="465"/>
    </location>
</feature>
<dbReference type="AlphaFoldDB" id="A0A6H5H3N1"/>
<dbReference type="OrthoDB" id="6608380at2759"/>
<feature type="compositionally biased region" description="Acidic residues" evidence="1">
    <location>
        <begin position="251"/>
        <end position="262"/>
    </location>
</feature>
<feature type="compositionally biased region" description="Polar residues" evidence="1">
    <location>
        <begin position="239"/>
        <end position="249"/>
    </location>
</feature>
<dbReference type="Proteomes" id="UP000479000">
    <property type="component" value="Unassembled WGS sequence"/>
</dbReference>
<accession>A0A6H5H3N1</accession>
<protein>
    <submittedName>
        <fullName evidence="2">Uncharacterized protein</fullName>
    </submittedName>
</protein>
<gene>
    <name evidence="2" type="ORF">NTEN_LOCUS16714</name>
</gene>
<sequence>MFQLECSEAMDKRTIEHRHLPTNVENGSSRGRNRMQYWRTKLDDILWTQTWKPADPRLQVLFENLPKFGQGARFCEEKPSRSRAPCVGERSIARGRCRTPNQTNARETEEDPFLNKQTFYLVAQNVAGLKKLSLKLSKKKGKNKKSVKSVVSRLLLKSRSVKNPDVYRGSLYNQWREPINSDPAFVEVSKNYWLTKATKDVDTEPTEAISEATPSESQAIDQPRQPELGKRTPRKRQQTTDNAEVSSLSAEEPEAENEDVSDWEQSRKPKRPRPFRVKRKFIRRTKKQLEFDRQNCSAGNDPEKKTRGRKRTSLPQTDTGLKNGWKSIYAQKPMELFDEPYTPSMETINIADIKTEDETERGAAPISTEWGPLAPVTLAPVPKSAVSSNALGDGNLLELGTVIKREKSPGSGPDVGQGPASLLPALKSAAQGSGPSKVQPRTHFITGNPKIPVSKQGPSNQHVAQRGPLNLSASRSATNSRKPSVNKIQTESTGNTFYQNPFLTNTPCKPFRAPTAQHSFPSLPHRNIGPALPRMRGGCHPATAPFLVSRGAGHFVQQQPWVPEYRPKPSTSGVPNLAQYHRINVPAQHNVFLQGPLCFIPAVSGGDVVILASNSNAPVPQMPVPQYQLKPHPDLFVKHVPKPSAVPRVHQNMVFQVASNPVKAAPSAPVLPVPTELFLNVPIAPTRSHDVPASQTNAPPPLIEPKDVSLAYWVADFAKAFHPMDFGICWAATDFSQILV</sequence>